<keyword evidence="8" id="KW-1185">Reference proteome</keyword>
<protein>
    <submittedName>
        <fullName evidence="7">Sigma-70 family RNA polymerase sigma factor</fullName>
    </submittedName>
</protein>
<evidence type="ECO:0000256" key="3">
    <source>
        <dbReference type="ARBA" id="ARBA00023082"/>
    </source>
</evidence>
<accession>A0A5C6UJA3</accession>
<dbReference type="SUPFAM" id="SSF88946">
    <property type="entry name" value="Sigma2 domain of RNA polymerase sigma factors"/>
    <property type="match status" value="1"/>
</dbReference>
<organism evidence="7 8">
    <name type="scientific">Sphingomonas ginsenosidivorax</name>
    <dbReference type="NCBI Taxonomy" id="862135"/>
    <lineage>
        <taxon>Bacteria</taxon>
        <taxon>Pseudomonadati</taxon>
        <taxon>Pseudomonadota</taxon>
        <taxon>Alphaproteobacteria</taxon>
        <taxon>Sphingomonadales</taxon>
        <taxon>Sphingomonadaceae</taxon>
        <taxon>Sphingomonas</taxon>
    </lineage>
</organism>
<comment type="caution">
    <text evidence="7">The sequence shown here is derived from an EMBL/GenBank/DDBJ whole genome shotgun (WGS) entry which is preliminary data.</text>
</comment>
<evidence type="ECO:0000256" key="4">
    <source>
        <dbReference type="ARBA" id="ARBA00023163"/>
    </source>
</evidence>
<reference evidence="7 8" key="1">
    <citation type="journal article" date="2013" name="Antonie Van Leeuwenhoek">
        <title>Sphingomonas ginsenosidivorax sp. nov., with the ability to transform ginsenosides.</title>
        <authorList>
            <person name="Jin X.F."/>
            <person name="Kim J.K."/>
            <person name="Liu Q.M."/>
            <person name="Kang M.S."/>
            <person name="He D."/>
            <person name="Jin F.X."/>
            <person name="Kim S.C."/>
            <person name="Im W.T."/>
        </authorList>
    </citation>
    <scope>NUCLEOTIDE SEQUENCE [LARGE SCALE GENOMIC DNA]</scope>
    <source>
        <strain evidence="7 8">KHI67</strain>
    </source>
</reference>
<dbReference type="InterPro" id="IPR039425">
    <property type="entry name" value="RNA_pol_sigma-70-like"/>
</dbReference>
<dbReference type="PANTHER" id="PTHR43133">
    <property type="entry name" value="RNA POLYMERASE ECF-TYPE SIGMA FACTO"/>
    <property type="match status" value="1"/>
</dbReference>
<dbReference type="PANTHER" id="PTHR43133:SF63">
    <property type="entry name" value="RNA POLYMERASE SIGMA FACTOR FECI-RELATED"/>
    <property type="match status" value="1"/>
</dbReference>
<proteinExistence type="inferred from homology"/>
<keyword evidence="3" id="KW-0731">Sigma factor</keyword>
<keyword evidence="2" id="KW-0805">Transcription regulation</keyword>
<dbReference type="InterPro" id="IPR013325">
    <property type="entry name" value="RNA_pol_sigma_r2"/>
</dbReference>
<evidence type="ECO:0000256" key="1">
    <source>
        <dbReference type="ARBA" id="ARBA00010641"/>
    </source>
</evidence>
<dbReference type="AlphaFoldDB" id="A0A5C6UJA3"/>
<dbReference type="GO" id="GO:0006352">
    <property type="term" value="P:DNA-templated transcription initiation"/>
    <property type="evidence" value="ECO:0007669"/>
    <property type="project" value="InterPro"/>
</dbReference>
<dbReference type="SUPFAM" id="SSF88659">
    <property type="entry name" value="Sigma3 and sigma4 domains of RNA polymerase sigma factors"/>
    <property type="match status" value="1"/>
</dbReference>
<dbReference type="InterPro" id="IPR036388">
    <property type="entry name" value="WH-like_DNA-bd_sf"/>
</dbReference>
<keyword evidence="4" id="KW-0804">Transcription</keyword>
<dbReference type="Gene3D" id="1.10.10.10">
    <property type="entry name" value="Winged helix-like DNA-binding domain superfamily/Winged helix DNA-binding domain"/>
    <property type="match status" value="1"/>
</dbReference>
<dbReference type="EMBL" id="VOQR01000001">
    <property type="protein sequence ID" value="TXC72115.1"/>
    <property type="molecule type" value="Genomic_DNA"/>
</dbReference>
<sequence>MTRFSTELVTWVARQILPHEPALRRWLRTAFPGVDVDDVVQESYCRLAALPDFRRVDDPRRYLFQTARNVVLTELRRARVVRIDAVGSSADLEHALAADDLSPERIVAGRGLLSKVEQLLADLPERSRTIFHLRKVEGMSQRDIAGRLGVTETIVENDLARGLRVILNGLSADDRADLSSRSVRSRNARPSGRR</sequence>
<dbReference type="Proteomes" id="UP000321250">
    <property type="component" value="Unassembled WGS sequence"/>
</dbReference>
<evidence type="ECO:0000313" key="7">
    <source>
        <dbReference type="EMBL" id="TXC72115.1"/>
    </source>
</evidence>
<evidence type="ECO:0000313" key="8">
    <source>
        <dbReference type="Proteomes" id="UP000321250"/>
    </source>
</evidence>
<dbReference type="InterPro" id="IPR014284">
    <property type="entry name" value="RNA_pol_sigma-70_dom"/>
</dbReference>
<dbReference type="NCBIfam" id="TIGR02937">
    <property type="entry name" value="sigma70-ECF"/>
    <property type="match status" value="1"/>
</dbReference>
<dbReference type="InterPro" id="IPR007627">
    <property type="entry name" value="RNA_pol_sigma70_r2"/>
</dbReference>
<name>A0A5C6UJA3_9SPHN</name>
<feature type="domain" description="RNA polymerase sigma-70 region 2" evidence="5">
    <location>
        <begin position="19"/>
        <end position="79"/>
    </location>
</feature>
<dbReference type="Pfam" id="PF08281">
    <property type="entry name" value="Sigma70_r4_2"/>
    <property type="match status" value="1"/>
</dbReference>
<dbReference type="Pfam" id="PF04542">
    <property type="entry name" value="Sigma70_r2"/>
    <property type="match status" value="1"/>
</dbReference>
<dbReference type="OrthoDB" id="7268940at2"/>
<dbReference type="GO" id="GO:0016987">
    <property type="term" value="F:sigma factor activity"/>
    <property type="evidence" value="ECO:0007669"/>
    <property type="project" value="UniProtKB-KW"/>
</dbReference>
<evidence type="ECO:0000259" key="5">
    <source>
        <dbReference type="Pfam" id="PF04542"/>
    </source>
</evidence>
<evidence type="ECO:0000259" key="6">
    <source>
        <dbReference type="Pfam" id="PF08281"/>
    </source>
</evidence>
<dbReference type="CDD" id="cd06171">
    <property type="entry name" value="Sigma70_r4"/>
    <property type="match status" value="1"/>
</dbReference>
<dbReference type="RefSeq" id="WP_147083392.1">
    <property type="nucleotide sequence ID" value="NZ_VOQR01000001.1"/>
</dbReference>
<dbReference type="GO" id="GO:0003677">
    <property type="term" value="F:DNA binding"/>
    <property type="evidence" value="ECO:0007669"/>
    <property type="project" value="InterPro"/>
</dbReference>
<gene>
    <name evidence="7" type="ORF">FSB78_15035</name>
</gene>
<dbReference type="InterPro" id="IPR013249">
    <property type="entry name" value="RNA_pol_sigma70_r4_t2"/>
</dbReference>
<feature type="domain" description="RNA polymerase sigma factor 70 region 4 type 2" evidence="6">
    <location>
        <begin position="115"/>
        <end position="164"/>
    </location>
</feature>
<dbReference type="InterPro" id="IPR013324">
    <property type="entry name" value="RNA_pol_sigma_r3/r4-like"/>
</dbReference>
<comment type="similarity">
    <text evidence="1">Belongs to the sigma-70 factor family. ECF subfamily.</text>
</comment>
<dbReference type="Gene3D" id="1.10.1740.10">
    <property type="match status" value="1"/>
</dbReference>
<evidence type="ECO:0000256" key="2">
    <source>
        <dbReference type="ARBA" id="ARBA00023015"/>
    </source>
</evidence>